<evidence type="ECO:0000256" key="4">
    <source>
        <dbReference type="SAM" id="MobiDB-lite"/>
    </source>
</evidence>
<evidence type="ECO:0008006" key="10">
    <source>
        <dbReference type="Google" id="ProtNLM"/>
    </source>
</evidence>
<feature type="region of interest" description="Disordered" evidence="4">
    <location>
        <begin position="430"/>
        <end position="452"/>
    </location>
</feature>
<dbReference type="PANTHER" id="PTHR46501">
    <property type="entry name" value="MYOMEGALIN"/>
    <property type="match status" value="1"/>
</dbReference>
<keyword evidence="2" id="KW-0963">Cytoplasm</keyword>
<evidence type="ECO:0000256" key="3">
    <source>
        <dbReference type="SAM" id="Coils"/>
    </source>
</evidence>
<dbReference type="Proteomes" id="UP001557470">
    <property type="component" value="Unassembled WGS sequence"/>
</dbReference>
<dbReference type="Pfam" id="PF07776">
    <property type="entry name" value="zf-AD"/>
    <property type="match status" value="1"/>
</dbReference>
<feature type="compositionally biased region" description="Polar residues" evidence="4">
    <location>
        <begin position="1839"/>
        <end position="1878"/>
    </location>
</feature>
<feature type="region of interest" description="Disordered" evidence="4">
    <location>
        <begin position="1486"/>
        <end position="1507"/>
    </location>
</feature>
<dbReference type="InterPro" id="IPR012934">
    <property type="entry name" value="Znf_AD"/>
</dbReference>
<evidence type="ECO:0000313" key="8">
    <source>
        <dbReference type="EMBL" id="KAL1022822.1"/>
    </source>
</evidence>
<feature type="compositionally biased region" description="Acidic residues" evidence="4">
    <location>
        <begin position="560"/>
        <end position="569"/>
    </location>
</feature>
<feature type="domain" description="ZAD" evidence="5">
    <location>
        <begin position="266"/>
        <end position="337"/>
    </location>
</feature>
<feature type="coiled-coil region" evidence="3">
    <location>
        <begin position="830"/>
        <end position="984"/>
    </location>
</feature>
<comment type="subcellular location">
    <subcellularLocation>
        <location evidence="1">Cytoplasm</location>
    </subcellularLocation>
</comment>
<protein>
    <recommendedName>
        <fullName evidence="10">Myomegalin-like</fullName>
    </recommendedName>
</protein>
<reference evidence="8 9" key="1">
    <citation type="submission" date="2024-06" db="EMBL/GenBank/DDBJ databases">
        <authorList>
            <person name="Pan Q."/>
            <person name="Wen M."/>
            <person name="Jouanno E."/>
            <person name="Zahm M."/>
            <person name="Klopp C."/>
            <person name="Cabau C."/>
            <person name="Louis A."/>
            <person name="Berthelot C."/>
            <person name="Parey E."/>
            <person name="Roest Crollius H."/>
            <person name="Montfort J."/>
            <person name="Robinson-Rechavi M."/>
            <person name="Bouchez O."/>
            <person name="Lampietro C."/>
            <person name="Lopez Roques C."/>
            <person name="Donnadieu C."/>
            <person name="Postlethwait J."/>
            <person name="Bobe J."/>
            <person name="Verreycken H."/>
            <person name="Guiguen Y."/>
        </authorList>
    </citation>
    <scope>NUCLEOTIDE SEQUENCE [LARGE SCALE GENOMIC DNA]</scope>
    <source>
        <strain evidence="8">Up_M1</strain>
        <tissue evidence="8">Testis</tissue>
    </source>
</reference>
<organism evidence="8 9">
    <name type="scientific">Umbra pygmaea</name>
    <name type="common">Eastern mudminnow</name>
    <dbReference type="NCBI Taxonomy" id="75934"/>
    <lineage>
        <taxon>Eukaryota</taxon>
        <taxon>Metazoa</taxon>
        <taxon>Chordata</taxon>
        <taxon>Craniata</taxon>
        <taxon>Vertebrata</taxon>
        <taxon>Euteleostomi</taxon>
        <taxon>Actinopterygii</taxon>
        <taxon>Neopterygii</taxon>
        <taxon>Teleostei</taxon>
        <taxon>Protacanthopterygii</taxon>
        <taxon>Esociformes</taxon>
        <taxon>Umbridae</taxon>
        <taxon>Umbra</taxon>
    </lineage>
</organism>
<sequence>MNTDFISLFGLKMSGFLYRGRHCTGEWQARPKSLRNKTDGLCDDPEKALSVPGLQTHSLREFEQHLNDLKKENFSLKLRIYFLEERIQHKYEESSEDVHKKNIELKVEVESLKQELTEKQNILDKALSTAESLTNQNENERQRLCEERQQEISHLQEILETKIQLLQEEAQQARGEAEKMASLAEAESQRCLTLERGVETKEALEEKDRLIWELTEDRKLLSNQVADMEVTIHDLSSALQRKDIDAKKAKTVQSIFVMLDVKMKEVCRICARELCGNQRRWIFHPASKLNLQVLLSHALGRELTRDGRGEFSCSKCTFMLDRMYRFDTVIARVEALSLERLHKLLLEKERLRQCIGALYRKNNTDLQAQDLTGVEIGGIRAGGMEGGGQSEVETSVMDLSALPEARYSALLQNDLAYSVYESWADNKNQQSLAAEPQHQHHHPQCPGSDVLPGQRPRRCKGCAALRVADSDYEAVCKVPRRVGRRSTSCGPYTRYSGSAMGGEETSAGSTPVPSQSPPIGPDSDRTLCDTEPDRMTLSSASSVESLDTAVDAAQPCAADQVEEEEEEREGVEKNPPEVSVEPVSGLTLELALSLVRNWEYKPLKSPQGSKLPVLIKPKLETGSSGKPRSLRTPDYELYSHRAIPELLTTSSQQELHTELSDLEEQWRDDYIQCWPFRFQQRLDDQQSQLSHNESGAGQCVTELQKARYQVTSLQAKIRESDNRNQKMQERLGEMERELCLVREEAQRQERTVLNLTDTVSSQQTETEEMSRVIEEQNNMLCSLKELVTRNELQTPQVWGAESVRGQGEVLALQVSLFQAQLELQAGKRAQRQATRRGEDLRRALTRLEADMQDALEHRHSTDRHNQDLHLALEKAGCALKQKEEQLIEEEDERQRQKEDMEKTITELQTSLQSKEQLVQEYWELLEQQQGPREKREPLLARLRQRIKERDRALERAVDEKFRCLEEKEGEVRRLRLLLRDKDRDLERQRCVLSNNQETITSLELLVRGKGLEMEQVCEAWRSLQHHREESEQRHGHSLRERDTLISQLQSALHTRAKEAEHLTTVLLGKVRAGPSEVVEELKARLSLKEKLFQDLLSDHSRQGLEHHSQVQELLNTIAARDQYIKDSAGRLGEVMAEQTIRLQELRRQLNSGCQLGIQGPEISPELQTMREELRLALMREREAQAELTALRTQGCAWPAERQAEFEEFSSDEEDDDVKSEYADSMEEEDSKLTALTLTTTQKAEHGGSPGKWKPSQDAVGGGEAQVEVKQLVQQKMVVERELRELKAHLVKAGFSSLSQMRKAVHSLHMENEELTAHQTTRRHNTNSWDDLRLLEEEEDEEELHVDEEEEELCRADLWEGWDDAPIPTVRDSGMGKRHCARPMSLDLGALLSHSPQGIDEEEIGRDGGSRQSHTEAVVDEEPVGVKEAERLQLESKELQERLMVSEATVQAQAEQLKDYRDLLTETPIQQNSKQVQVDLPDMGYETCGRSENEAEREETSSPEFDDLEMCTSLECSGSKWWSGTVHPAKASPPTSTSQSADIKSLQRLVEDLRSQLSNSQTVIRNLQGRLRSLSTSSDPVGHSNGPSNSRKVNWSFQFQASPSQSSPEDDEGWESSGGGLGPSPCHPKPDKDLQQLESRVGAIEDQLRRDKGTPVGTPEAATWPGPGRFDTLIQAQARELSHLRQRMREGLGVCHILTQHLGDTTKAFEELLRANDIDYYMGQSFREQLAQSSALAQRASTKISGRDHPEIQDDKTGTELLAIRLSKELQQKDKTIEALRVKLNLNQPRSETPCSSHGLSDITDQSDRISFVSDDQGSTNGDLDMCSEMEAASSHCNSIPMSHHQSIAPSNTPSHGQQSSVSHPSMQHSGDTHSQTGIYSGPVPNSFPIFPQPHPLYHTDLSSQRAPLPFDPHMATLRPRYHGSGPGGFSLAEVHQELQMLQRKLRETERFAVPSAKPLGGFPLPSHPPDRLLLPAPASVLPHLPTFYTQWLQQRPEHWPQRQSCHEGRGQFT</sequence>
<feature type="region of interest" description="Disordered" evidence="4">
    <location>
        <begin position="483"/>
        <end position="582"/>
    </location>
</feature>
<feature type="region of interest" description="Disordered" evidence="4">
    <location>
        <begin position="1839"/>
        <end position="1885"/>
    </location>
</feature>
<feature type="domain" description="Short myomegalin-like EB1 binding protein N-terminal" evidence="7">
    <location>
        <begin position="396"/>
        <end position="663"/>
    </location>
</feature>
<dbReference type="GO" id="GO:0005737">
    <property type="term" value="C:cytoplasm"/>
    <property type="evidence" value="ECO:0007669"/>
    <property type="project" value="UniProtKB-SubCell"/>
</dbReference>
<proteinExistence type="predicted"/>
<evidence type="ECO:0000259" key="6">
    <source>
        <dbReference type="Pfam" id="PF07989"/>
    </source>
</evidence>
<evidence type="ECO:0000259" key="7">
    <source>
        <dbReference type="Pfam" id="PF18615"/>
    </source>
</evidence>
<feature type="compositionally biased region" description="Polar residues" evidence="4">
    <location>
        <begin position="536"/>
        <end position="545"/>
    </location>
</feature>
<keyword evidence="9" id="KW-1185">Reference proteome</keyword>
<feature type="compositionally biased region" description="Basic and acidic residues" evidence="4">
    <location>
        <begin position="1488"/>
        <end position="1499"/>
    </location>
</feature>
<feature type="compositionally biased region" description="Basic and acidic residues" evidence="4">
    <location>
        <begin position="522"/>
        <end position="534"/>
    </location>
</feature>
<feature type="domain" description="Centrosomin N-terminal motif 1" evidence="6">
    <location>
        <begin position="58"/>
        <end position="126"/>
    </location>
</feature>
<dbReference type="InterPro" id="IPR052593">
    <property type="entry name" value="MT-associated_AKAP9-binding"/>
</dbReference>
<gene>
    <name evidence="8" type="ORF">UPYG_G00032820</name>
</gene>
<feature type="coiled-coil region" evidence="3">
    <location>
        <begin position="1542"/>
        <end position="1569"/>
    </location>
</feature>
<evidence type="ECO:0000256" key="2">
    <source>
        <dbReference type="ARBA" id="ARBA00022490"/>
    </source>
</evidence>
<evidence type="ECO:0000259" key="5">
    <source>
        <dbReference type="Pfam" id="PF07776"/>
    </source>
</evidence>
<accession>A0ABD0YC67</accession>
<name>A0ABD0YC67_UMBPY</name>
<feature type="region of interest" description="Disordered" evidence="4">
    <location>
        <begin position="1599"/>
        <end position="1632"/>
    </location>
</feature>
<feature type="region of interest" description="Disordered" evidence="4">
    <location>
        <begin position="1644"/>
        <end position="1668"/>
    </location>
</feature>
<dbReference type="PANTHER" id="PTHR46501:SF2">
    <property type="entry name" value="MYOMEGALIN"/>
    <property type="match status" value="1"/>
</dbReference>
<feature type="compositionally biased region" description="Acidic residues" evidence="4">
    <location>
        <begin position="1205"/>
        <end position="1229"/>
    </location>
</feature>
<dbReference type="Pfam" id="PF18615">
    <property type="entry name" value="SMYLE_N"/>
    <property type="match status" value="1"/>
</dbReference>
<evidence type="ECO:0000313" key="9">
    <source>
        <dbReference type="Proteomes" id="UP001557470"/>
    </source>
</evidence>
<dbReference type="EMBL" id="JAGEUA010000001">
    <property type="protein sequence ID" value="KAL1022822.1"/>
    <property type="molecule type" value="Genomic_DNA"/>
</dbReference>
<dbReference type="InterPro" id="IPR040947">
    <property type="entry name" value="SMYLE_N"/>
</dbReference>
<feature type="region of interest" description="Disordered" evidence="4">
    <location>
        <begin position="1203"/>
        <end position="1259"/>
    </location>
</feature>
<keyword evidence="3" id="KW-0175">Coiled coil</keyword>
<evidence type="ECO:0000256" key="1">
    <source>
        <dbReference type="ARBA" id="ARBA00004496"/>
    </source>
</evidence>
<feature type="coiled-coil region" evidence="3">
    <location>
        <begin position="59"/>
        <end position="187"/>
    </location>
</feature>
<feature type="coiled-coil region" evidence="3">
    <location>
        <begin position="703"/>
        <end position="737"/>
    </location>
</feature>
<comment type="caution">
    <text evidence="8">The sequence shown here is derived from an EMBL/GenBank/DDBJ whole genome shotgun (WGS) entry which is preliminary data.</text>
</comment>
<dbReference type="InterPro" id="IPR012943">
    <property type="entry name" value="Cnn_1N"/>
</dbReference>
<dbReference type="Pfam" id="PF07989">
    <property type="entry name" value="Cnn_1N"/>
    <property type="match status" value="1"/>
</dbReference>